<dbReference type="GO" id="GO:0003954">
    <property type="term" value="F:NADH dehydrogenase activity"/>
    <property type="evidence" value="ECO:0007669"/>
    <property type="project" value="TreeGrafter"/>
</dbReference>
<protein>
    <recommendedName>
        <fullName evidence="5 17">NADH-ubiquinone oxidoreductase chain 4</fullName>
        <ecNumber evidence="4 17">7.1.1.2</ecNumber>
    </recommendedName>
</protein>
<keyword evidence="8 17" id="KW-0812">Transmembrane</keyword>
<comment type="similarity">
    <text evidence="3 17">Belongs to the complex I subunit 4 family.</text>
</comment>
<sequence>MIFLYTFMFLFFLVKGSSMFYIFNYFFMEDFSIMMVMLNFLIYFSFFIMNINKISMFYLTILYWIMVMFFLTTSFLQMFVLFELSLIPIFIIIIWDGKQYERFNASTFLFFFTIVSSFPFLVIILEMKINAFIYNFDSENYAFFNSYFYLFLFLAFLVKLPVFFFHMWLPKAHVEAPIYGSMVLAGVMLKLGGYGLIKTFKYMSSSWLMYSQIWSSIFIFGFIMSSIYCLFATDLKIMIAIASVSHMTLLASSLSTLLMESLKGSIMMMMAHGFLSPLMFYYASVIYERTGSRSIYMCKSNSLIFSTYLFLICALNFCVPPSFNFFSEMLLSMSLISWWEKLILYLFIYMFLTTVYSLYMFISLCMKNKKMYMSFFDYTFKEVLCMNFYSYNIFASLFFIKIF</sequence>
<evidence type="ECO:0000256" key="16">
    <source>
        <dbReference type="ARBA" id="ARBA00049551"/>
    </source>
</evidence>
<keyword evidence="14 17" id="KW-0496">Mitochondrion</keyword>
<evidence type="ECO:0000256" key="6">
    <source>
        <dbReference type="ARBA" id="ARBA00022448"/>
    </source>
</evidence>
<evidence type="ECO:0000256" key="14">
    <source>
        <dbReference type="ARBA" id="ARBA00023128"/>
    </source>
</evidence>
<dbReference type="GO" id="GO:0048039">
    <property type="term" value="F:ubiquinone binding"/>
    <property type="evidence" value="ECO:0007669"/>
    <property type="project" value="TreeGrafter"/>
</dbReference>
<dbReference type="InterPro" id="IPR003918">
    <property type="entry name" value="NADH_UbQ_OxRdtase"/>
</dbReference>
<dbReference type="EC" id="7.1.1.2" evidence="4 17"/>
<feature type="transmembrane region" description="Helical" evidence="17">
    <location>
        <begin position="78"/>
        <end position="95"/>
    </location>
</feature>
<feature type="transmembrane region" description="Helical" evidence="17">
    <location>
        <begin position="209"/>
        <end position="231"/>
    </location>
</feature>
<evidence type="ECO:0000313" key="19">
    <source>
        <dbReference type="EMBL" id="AHA47090.1"/>
    </source>
</evidence>
<keyword evidence="15 17" id="KW-0472">Membrane</keyword>
<evidence type="ECO:0000256" key="2">
    <source>
        <dbReference type="ARBA" id="ARBA00004225"/>
    </source>
</evidence>
<geneLocation type="mitochondrion" evidence="19"/>
<reference evidence="19" key="1">
    <citation type="journal article" date="2014" name="BMC Genomics">
        <title>Evolution of multipartite mitochondrial genomes in the booklice of the genus Liposcelis (Psocoptera).</title>
        <authorList>
            <person name="Chen S.C."/>
            <person name="Wei D.D."/>
            <person name="Shao R."/>
            <person name="Shi J.X."/>
            <person name="Dou W."/>
            <person name="Wang J.J."/>
        </authorList>
    </citation>
    <scope>NUCLEOTIDE SEQUENCE</scope>
</reference>
<feature type="transmembrane region" description="Helical" evidence="17">
    <location>
        <begin position="343"/>
        <end position="362"/>
    </location>
</feature>
<comment type="catalytic activity">
    <reaction evidence="16 17">
        <text>a ubiquinone + NADH + 5 H(+)(in) = a ubiquinol + NAD(+) + 4 H(+)(out)</text>
        <dbReference type="Rhea" id="RHEA:29091"/>
        <dbReference type="Rhea" id="RHEA-COMP:9565"/>
        <dbReference type="Rhea" id="RHEA-COMP:9566"/>
        <dbReference type="ChEBI" id="CHEBI:15378"/>
        <dbReference type="ChEBI" id="CHEBI:16389"/>
        <dbReference type="ChEBI" id="CHEBI:17976"/>
        <dbReference type="ChEBI" id="CHEBI:57540"/>
        <dbReference type="ChEBI" id="CHEBI:57945"/>
        <dbReference type="EC" id="7.1.1.2"/>
    </reaction>
</comment>
<evidence type="ECO:0000256" key="10">
    <source>
        <dbReference type="ARBA" id="ARBA00022982"/>
    </source>
</evidence>
<feature type="transmembrane region" description="Helical" evidence="17">
    <location>
        <begin position="383"/>
        <end position="402"/>
    </location>
</feature>
<keyword evidence="12 17" id="KW-0520">NAD</keyword>
<dbReference type="GO" id="GO:0008137">
    <property type="term" value="F:NADH dehydrogenase (ubiquinone) activity"/>
    <property type="evidence" value="ECO:0007669"/>
    <property type="project" value="UniProtKB-UniRule"/>
</dbReference>
<feature type="domain" description="NADH:quinone oxidoreductase/Mrp antiporter transmembrane" evidence="18">
    <location>
        <begin position="74"/>
        <end position="350"/>
    </location>
</feature>
<feature type="transmembrane region" description="Helical" evidence="17">
    <location>
        <begin position="147"/>
        <end position="169"/>
    </location>
</feature>
<keyword evidence="9" id="KW-1278">Translocase</keyword>
<evidence type="ECO:0000256" key="5">
    <source>
        <dbReference type="ARBA" id="ARBA00021006"/>
    </source>
</evidence>
<keyword evidence="11 17" id="KW-1133">Transmembrane helix</keyword>
<evidence type="ECO:0000256" key="15">
    <source>
        <dbReference type="ARBA" id="ARBA00023136"/>
    </source>
</evidence>
<dbReference type="AlphaFoldDB" id="A0A096X713"/>
<comment type="function">
    <text evidence="1">Core subunit of the mitochondrial membrane respiratory chain NADH dehydrogenase (Complex I) that is believed to belong to the minimal assembly required for catalysis. Complex I functions in the transfer of electrons from NADH to the respiratory chain. The immediate electron acceptor for the enzyme is believed to be ubiquinone.</text>
</comment>
<feature type="transmembrane region" description="Helical" evidence="17">
    <location>
        <begin position="238"/>
        <end position="259"/>
    </location>
</feature>
<keyword evidence="13 17" id="KW-0830">Ubiquinone</keyword>
<evidence type="ECO:0000256" key="17">
    <source>
        <dbReference type="RuleBase" id="RU003297"/>
    </source>
</evidence>
<evidence type="ECO:0000256" key="4">
    <source>
        <dbReference type="ARBA" id="ARBA00012944"/>
    </source>
</evidence>
<dbReference type="GO" id="GO:0042773">
    <property type="term" value="P:ATP synthesis coupled electron transport"/>
    <property type="evidence" value="ECO:0007669"/>
    <property type="project" value="InterPro"/>
</dbReference>
<comment type="function">
    <text evidence="17">Core subunit of the mitochondrial membrane respiratory chain NADH dehydrogenase (Complex I) which catalyzes electron transfer from NADH through the respiratory chain, using ubiquinone as an electron acceptor. Essential for the catalytic activity and assembly of complex I.</text>
</comment>
<dbReference type="GO" id="GO:0015990">
    <property type="term" value="P:electron transport coupled proton transport"/>
    <property type="evidence" value="ECO:0007669"/>
    <property type="project" value="TreeGrafter"/>
</dbReference>
<evidence type="ECO:0000256" key="3">
    <source>
        <dbReference type="ARBA" id="ARBA00009025"/>
    </source>
</evidence>
<dbReference type="GO" id="GO:0031966">
    <property type="term" value="C:mitochondrial membrane"/>
    <property type="evidence" value="ECO:0007669"/>
    <property type="project" value="UniProtKB-SubCell"/>
</dbReference>
<dbReference type="Pfam" id="PF00361">
    <property type="entry name" value="Proton_antipo_M"/>
    <property type="match status" value="1"/>
</dbReference>
<feature type="transmembrane region" description="Helical" evidence="17">
    <location>
        <begin position="107"/>
        <end position="127"/>
    </location>
</feature>
<evidence type="ECO:0000256" key="1">
    <source>
        <dbReference type="ARBA" id="ARBA00003257"/>
    </source>
</evidence>
<evidence type="ECO:0000256" key="8">
    <source>
        <dbReference type="ARBA" id="ARBA00022692"/>
    </source>
</evidence>
<evidence type="ECO:0000259" key="18">
    <source>
        <dbReference type="Pfam" id="PF00361"/>
    </source>
</evidence>
<comment type="subcellular location">
    <subcellularLocation>
        <location evidence="2 17">Mitochondrion membrane</location>
        <topology evidence="2 17">Multi-pass membrane protein</topology>
    </subcellularLocation>
</comment>
<dbReference type="PANTHER" id="PTHR43507">
    <property type="entry name" value="NADH-UBIQUINONE OXIDOREDUCTASE CHAIN 4"/>
    <property type="match status" value="1"/>
</dbReference>
<keyword evidence="6 17" id="KW-0813">Transport</keyword>
<dbReference type="InterPro" id="IPR001750">
    <property type="entry name" value="ND/Mrp_TM"/>
</dbReference>
<evidence type="ECO:0000256" key="9">
    <source>
        <dbReference type="ARBA" id="ARBA00022967"/>
    </source>
</evidence>
<feature type="transmembrane region" description="Helical" evidence="17">
    <location>
        <begin position="265"/>
        <end position="283"/>
    </location>
</feature>
<evidence type="ECO:0000256" key="7">
    <source>
        <dbReference type="ARBA" id="ARBA00022660"/>
    </source>
</evidence>
<evidence type="ECO:0000256" key="11">
    <source>
        <dbReference type="ARBA" id="ARBA00022989"/>
    </source>
</evidence>
<dbReference type="EMBL" id="KF649226">
    <property type="protein sequence ID" value="AHA47090.1"/>
    <property type="molecule type" value="Genomic_DNA"/>
</dbReference>
<feature type="transmembrane region" description="Helical" evidence="17">
    <location>
        <begin position="176"/>
        <end position="197"/>
    </location>
</feature>
<feature type="transmembrane region" description="Helical" evidence="17">
    <location>
        <begin position="303"/>
        <end position="323"/>
    </location>
</feature>
<dbReference type="PANTHER" id="PTHR43507:SF20">
    <property type="entry name" value="NADH-UBIQUINONE OXIDOREDUCTASE CHAIN 4"/>
    <property type="match status" value="1"/>
</dbReference>
<organism evidence="19">
    <name type="scientific">Liposcelis paeta</name>
    <dbReference type="NCBI Taxonomy" id="209927"/>
    <lineage>
        <taxon>Eukaryota</taxon>
        <taxon>Metazoa</taxon>
        <taxon>Ecdysozoa</taxon>
        <taxon>Arthropoda</taxon>
        <taxon>Hexapoda</taxon>
        <taxon>Insecta</taxon>
        <taxon>Pterygota</taxon>
        <taxon>Neoptera</taxon>
        <taxon>Paraneoptera</taxon>
        <taxon>Psocodea</taxon>
        <taxon>Troctomorpha</taxon>
        <taxon>Liposcelidetae</taxon>
        <taxon>Liposcelididae</taxon>
        <taxon>Liposcelis</taxon>
    </lineage>
</organism>
<keyword evidence="7 17" id="KW-0679">Respiratory chain</keyword>
<name>A0A096X713_9NEOP</name>
<proteinExistence type="inferred from homology"/>
<accession>A0A096X713</accession>
<dbReference type="PRINTS" id="PR01437">
    <property type="entry name" value="NUOXDRDTASE4"/>
</dbReference>
<gene>
    <name evidence="19" type="primary">ND4</name>
</gene>
<feature type="transmembrane region" description="Helical" evidence="17">
    <location>
        <begin position="7"/>
        <end position="27"/>
    </location>
</feature>
<keyword evidence="10 17" id="KW-0249">Electron transport</keyword>
<evidence type="ECO:0000256" key="12">
    <source>
        <dbReference type="ARBA" id="ARBA00023027"/>
    </source>
</evidence>
<evidence type="ECO:0000256" key="13">
    <source>
        <dbReference type="ARBA" id="ARBA00023075"/>
    </source>
</evidence>